<keyword evidence="1" id="KW-0489">Methyltransferase</keyword>
<name>A0A972GQ88_9BACL</name>
<sequence length="233" mass="26751">MNRFWEKVIKPILIKYDPQHIVEIGFFLSGRTTIKLLEYCKMMNSKLTVVDLNPEFNTDAYEAVFAEELVIHKKHSLTALPDINSADVVLIDGDHNWYTVYHELMNIEQIATQNGKFPVVILHDIEWPYGRRDSYYYPEYVPIEFQKPYAKKGMIAESSELIETGGINIDQNNALYEYGEQNGVLTAIEDFLQVTTFALSFHRLDSNNGLGILIPKDQHADALLQYIIDTSGL</sequence>
<dbReference type="AlphaFoldDB" id="A0A972GQ88"/>
<dbReference type="GO" id="GO:0032259">
    <property type="term" value="P:methylation"/>
    <property type="evidence" value="ECO:0007669"/>
    <property type="project" value="UniProtKB-KW"/>
</dbReference>
<dbReference type="GO" id="GO:0008168">
    <property type="term" value="F:methyltransferase activity"/>
    <property type="evidence" value="ECO:0007669"/>
    <property type="project" value="UniProtKB-KW"/>
</dbReference>
<organism evidence="1 2">
    <name type="scientific">Paenibacillus foliorum</name>
    <dbReference type="NCBI Taxonomy" id="2654974"/>
    <lineage>
        <taxon>Bacteria</taxon>
        <taxon>Bacillati</taxon>
        <taxon>Bacillota</taxon>
        <taxon>Bacilli</taxon>
        <taxon>Bacillales</taxon>
        <taxon>Paenibacillaceae</taxon>
        <taxon>Paenibacillus</taxon>
    </lineage>
</organism>
<keyword evidence="2" id="KW-1185">Reference proteome</keyword>
<dbReference type="SUPFAM" id="SSF53335">
    <property type="entry name" value="S-adenosyl-L-methionine-dependent methyltransferases"/>
    <property type="match status" value="1"/>
</dbReference>
<protein>
    <submittedName>
        <fullName evidence="1">Class I SAM-dependent methyltransferase</fullName>
    </submittedName>
</protein>
<evidence type="ECO:0000313" key="2">
    <source>
        <dbReference type="Proteomes" id="UP000641588"/>
    </source>
</evidence>
<dbReference type="Gene3D" id="3.40.50.150">
    <property type="entry name" value="Vaccinia Virus protein VP39"/>
    <property type="match status" value="1"/>
</dbReference>
<accession>A0A972GQ88</accession>
<reference evidence="1" key="1">
    <citation type="submission" date="2019-10" db="EMBL/GenBank/DDBJ databases">
        <title>Description of Paenibacillus glebae sp. nov.</title>
        <authorList>
            <person name="Carlier A."/>
            <person name="Qi S."/>
        </authorList>
    </citation>
    <scope>NUCLEOTIDE SEQUENCE</scope>
    <source>
        <strain evidence="1">LMG 31456</strain>
    </source>
</reference>
<proteinExistence type="predicted"/>
<dbReference type="InterPro" id="IPR029063">
    <property type="entry name" value="SAM-dependent_MTases_sf"/>
</dbReference>
<keyword evidence="1" id="KW-0808">Transferase</keyword>
<dbReference type="EMBL" id="WHOD01000065">
    <property type="protein sequence ID" value="NOU94849.1"/>
    <property type="molecule type" value="Genomic_DNA"/>
</dbReference>
<dbReference type="Pfam" id="PF13578">
    <property type="entry name" value="Methyltransf_24"/>
    <property type="match status" value="1"/>
</dbReference>
<evidence type="ECO:0000313" key="1">
    <source>
        <dbReference type="EMBL" id="NOU94849.1"/>
    </source>
</evidence>
<gene>
    <name evidence="1" type="ORF">GC093_16710</name>
</gene>
<dbReference type="Proteomes" id="UP000641588">
    <property type="component" value="Unassembled WGS sequence"/>
</dbReference>
<dbReference type="RefSeq" id="WP_171653066.1">
    <property type="nucleotide sequence ID" value="NZ_WHOD01000065.1"/>
</dbReference>
<comment type="caution">
    <text evidence="1">The sequence shown here is derived from an EMBL/GenBank/DDBJ whole genome shotgun (WGS) entry which is preliminary data.</text>
</comment>